<dbReference type="InterPro" id="IPR052016">
    <property type="entry name" value="Bact_Sigma-Reg"/>
</dbReference>
<evidence type="ECO:0000256" key="2">
    <source>
        <dbReference type="SAM" id="MobiDB-lite"/>
    </source>
</evidence>
<evidence type="ECO:0000313" key="4">
    <source>
        <dbReference type="EMBL" id="MFC5910132.1"/>
    </source>
</evidence>
<name>A0ABW1G963_9ACTN</name>
<dbReference type="InterPro" id="IPR035965">
    <property type="entry name" value="PAS-like_dom_sf"/>
</dbReference>
<keyword evidence="5" id="KW-1185">Reference proteome</keyword>
<proteinExistence type="predicted"/>
<organism evidence="4 5">
    <name type="scientific">Streptacidiphilus monticola</name>
    <dbReference type="NCBI Taxonomy" id="2161674"/>
    <lineage>
        <taxon>Bacteria</taxon>
        <taxon>Bacillati</taxon>
        <taxon>Actinomycetota</taxon>
        <taxon>Actinomycetes</taxon>
        <taxon>Kitasatosporales</taxon>
        <taxon>Streptomycetaceae</taxon>
        <taxon>Streptacidiphilus</taxon>
    </lineage>
</organism>
<dbReference type="SUPFAM" id="SSF55785">
    <property type="entry name" value="PYP-like sensor domain (PAS domain)"/>
    <property type="match status" value="1"/>
</dbReference>
<dbReference type="InterPro" id="IPR003018">
    <property type="entry name" value="GAF"/>
</dbReference>
<sequence length="699" mass="74523">MDTNPPADPGESGPEHTADDTADAFDDAVTRAVFSQAPVGLHVFDPDLRLVRVNTAASRIRDFPVDRMIGSTLGDLLRAFSADDPAPVERTVRQVLATGRPARDVVVRVRSRSKPPVAGVASASVFRLEDPEGRVLGVVSAVTDITARARAEAGLRLLNEAASLVGTTLDIFRTAEEFCRHAVPALADTVAVDVFDAVMRGQAPTAAAVEAGAALRRAGFLSRAADGVQGVPVIGELTEYQEGTPYREALATLAPRLVRRLRHDAAWLDATRTRHARIVAAGVHSMIVVPVRARGVVLGLATFHRWHNPVPFDRQDRLLAEQLTAHAALCLDNARLYGRERSVARIVRRGPRPATARTTSAVELAHVYLPAGAGGGWFDVIPLSGARVALVAGDTLGDTAGAHVGTGELRAVIEALSDLDLPPDEVLERVHDLTADSDLAGAATCLYVEYDPVTRICAAAGAGHPPPLLVHRDGTVETLDVVTGPPLGKGLAQYRSTARVLPEGAVLALRNEALRPDGVAGDDQEVLQERVRGALAAGPEGLQRACEAVAEALTPRQPAHDAYLLLARTQVLGPDRTRTWTLPHEPEVVGRARRLATRQAEEWGVGADVVDNTALIVSELVTNAVRYAQGPIQVRLIHADSSLTCEVTDGSNTAPHLRRALDTDESGRGLFITAQLSQRWGVRHAGRGKTIWAEQTLAE</sequence>
<feature type="region of interest" description="Disordered" evidence="2">
    <location>
        <begin position="1"/>
        <end position="21"/>
    </location>
</feature>
<dbReference type="InterPro" id="IPR003594">
    <property type="entry name" value="HATPase_dom"/>
</dbReference>
<dbReference type="Pfam" id="PF07228">
    <property type="entry name" value="SpoIIE"/>
    <property type="match status" value="1"/>
</dbReference>
<dbReference type="InterPro" id="IPR013656">
    <property type="entry name" value="PAS_4"/>
</dbReference>
<keyword evidence="1" id="KW-0378">Hydrolase</keyword>
<dbReference type="PROSITE" id="PS50112">
    <property type="entry name" value="PAS"/>
    <property type="match status" value="1"/>
</dbReference>
<comment type="caution">
    <text evidence="4">The sequence shown here is derived from an EMBL/GenBank/DDBJ whole genome shotgun (WGS) entry which is preliminary data.</text>
</comment>
<evidence type="ECO:0000259" key="3">
    <source>
        <dbReference type="PROSITE" id="PS50112"/>
    </source>
</evidence>
<evidence type="ECO:0000313" key="5">
    <source>
        <dbReference type="Proteomes" id="UP001596174"/>
    </source>
</evidence>
<dbReference type="SMART" id="SM00091">
    <property type="entry name" value="PAS"/>
    <property type="match status" value="1"/>
</dbReference>
<protein>
    <submittedName>
        <fullName evidence="4">SpoIIE family protein phosphatase</fullName>
    </submittedName>
</protein>
<dbReference type="InterPro" id="IPR036457">
    <property type="entry name" value="PPM-type-like_dom_sf"/>
</dbReference>
<dbReference type="SMART" id="SM00065">
    <property type="entry name" value="GAF"/>
    <property type="match status" value="1"/>
</dbReference>
<dbReference type="RefSeq" id="WP_380586758.1">
    <property type="nucleotide sequence ID" value="NZ_JBHSQJ010000101.1"/>
</dbReference>
<dbReference type="SUPFAM" id="SSF55874">
    <property type="entry name" value="ATPase domain of HSP90 chaperone/DNA topoisomerase II/histidine kinase"/>
    <property type="match status" value="1"/>
</dbReference>
<dbReference type="InterPro" id="IPR000014">
    <property type="entry name" value="PAS"/>
</dbReference>
<gene>
    <name evidence="4" type="ORF">ACFP3V_23295</name>
</gene>
<dbReference type="SUPFAM" id="SSF55781">
    <property type="entry name" value="GAF domain-like"/>
    <property type="match status" value="1"/>
</dbReference>
<dbReference type="InterPro" id="IPR001932">
    <property type="entry name" value="PPM-type_phosphatase-like_dom"/>
</dbReference>
<dbReference type="SMART" id="SM00331">
    <property type="entry name" value="PP2C_SIG"/>
    <property type="match status" value="1"/>
</dbReference>
<dbReference type="Proteomes" id="UP001596174">
    <property type="component" value="Unassembled WGS sequence"/>
</dbReference>
<dbReference type="Pfam" id="PF01590">
    <property type="entry name" value="GAF"/>
    <property type="match status" value="1"/>
</dbReference>
<dbReference type="CDD" id="cd00130">
    <property type="entry name" value="PAS"/>
    <property type="match status" value="1"/>
</dbReference>
<evidence type="ECO:0000256" key="1">
    <source>
        <dbReference type="ARBA" id="ARBA00022801"/>
    </source>
</evidence>
<dbReference type="InterPro" id="IPR029016">
    <property type="entry name" value="GAF-like_dom_sf"/>
</dbReference>
<dbReference type="PANTHER" id="PTHR43156">
    <property type="entry name" value="STAGE II SPORULATION PROTEIN E-RELATED"/>
    <property type="match status" value="1"/>
</dbReference>
<dbReference type="CDD" id="cd16936">
    <property type="entry name" value="HATPase_RsbW-like"/>
    <property type="match status" value="1"/>
</dbReference>
<dbReference type="InterPro" id="IPR036890">
    <property type="entry name" value="HATPase_C_sf"/>
</dbReference>
<dbReference type="Gene3D" id="3.60.40.10">
    <property type="entry name" value="PPM-type phosphatase domain"/>
    <property type="match status" value="1"/>
</dbReference>
<dbReference type="Gene3D" id="3.30.450.20">
    <property type="entry name" value="PAS domain"/>
    <property type="match status" value="1"/>
</dbReference>
<dbReference type="Gene3D" id="3.30.565.10">
    <property type="entry name" value="Histidine kinase-like ATPase, C-terminal domain"/>
    <property type="match status" value="1"/>
</dbReference>
<feature type="domain" description="PAS" evidence="3">
    <location>
        <begin position="26"/>
        <end position="99"/>
    </location>
</feature>
<dbReference type="Gene3D" id="3.30.450.40">
    <property type="match status" value="1"/>
</dbReference>
<reference evidence="5" key="1">
    <citation type="journal article" date="2019" name="Int. J. Syst. Evol. Microbiol.">
        <title>The Global Catalogue of Microorganisms (GCM) 10K type strain sequencing project: providing services to taxonomists for standard genome sequencing and annotation.</title>
        <authorList>
            <consortium name="The Broad Institute Genomics Platform"/>
            <consortium name="The Broad Institute Genome Sequencing Center for Infectious Disease"/>
            <person name="Wu L."/>
            <person name="Ma J."/>
        </authorList>
    </citation>
    <scope>NUCLEOTIDE SEQUENCE [LARGE SCALE GENOMIC DNA]</scope>
    <source>
        <strain evidence="5">JCM 4816</strain>
    </source>
</reference>
<accession>A0ABW1G963</accession>
<dbReference type="EMBL" id="JBHSQJ010000101">
    <property type="protein sequence ID" value="MFC5910132.1"/>
    <property type="molecule type" value="Genomic_DNA"/>
</dbReference>
<dbReference type="Pfam" id="PF08448">
    <property type="entry name" value="PAS_4"/>
    <property type="match status" value="1"/>
</dbReference>
<dbReference type="Pfam" id="PF13581">
    <property type="entry name" value="HATPase_c_2"/>
    <property type="match status" value="1"/>
</dbReference>
<dbReference type="NCBIfam" id="TIGR00229">
    <property type="entry name" value="sensory_box"/>
    <property type="match status" value="1"/>
</dbReference>
<dbReference type="PANTHER" id="PTHR43156:SF2">
    <property type="entry name" value="STAGE II SPORULATION PROTEIN E"/>
    <property type="match status" value="1"/>
</dbReference>